<feature type="transmembrane region" description="Helical" evidence="2">
    <location>
        <begin position="498"/>
        <end position="519"/>
    </location>
</feature>
<dbReference type="AlphaFoldDB" id="A0AAU7UEH8"/>
<dbReference type="KEGG" id="dsc:ABOD76_11490"/>
<gene>
    <name evidence="4" type="ORF">ABOD76_11490</name>
</gene>
<feature type="region of interest" description="Disordered" evidence="1">
    <location>
        <begin position="252"/>
        <end position="316"/>
    </location>
</feature>
<accession>A0AAU7UEH8</accession>
<evidence type="ECO:0000313" key="4">
    <source>
        <dbReference type="EMBL" id="XBV86899.1"/>
    </source>
</evidence>
<feature type="chain" id="PRO_5043504461" evidence="3">
    <location>
        <begin position="23"/>
        <end position="549"/>
    </location>
</feature>
<evidence type="ECO:0000256" key="1">
    <source>
        <dbReference type="SAM" id="MobiDB-lite"/>
    </source>
</evidence>
<feature type="compositionally biased region" description="Low complexity" evidence="1">
    <location>
        <begin position="255"/>
        <end position="298"/>
    </location>
</feature>
<feature type="signal peptide" evidence="3">
    <location>
        <begin position="1"/>
        <end position="22"/>
    </location>
</feature>
<feature type="transmembrane region" description="Helical" evidence="2">
    <location>
        <begin position="424"/>
        <end position="444"/>
    </location>
</feature>
<feature type="transmembrane region" description="Helical" evidence="2">
    <location>
        <begin position="456"/>
        <end position="478"/>
    </location>
</feature>
<proteinExistence type="predicted"/>
<keyword evidence="2" id="KW-0812">Transmembrane</keyword>
<evidence type="ECO:0000256" key="2">
    <source>
        <dbReference type="SAM" id="Phobius"/>
    </source>
</evidence>
<dbReference type="EMBL" id="CP158299">
    <property type="protein sequence ID" value="XBV86899.1"/>
    <property type="molecule type" value="Genomic_DNA"/>
</dbReference>
<organism evidence="4">
    <name type="scientific">Deinococcus sonorensis KR-87</name>
    <dbReference type="NCBI Taxonomy" id="694439"/>
    <lineage>
        <taxon>Bacteria</taxon>
        <taxon>Thermotogati</taxon>
        <taxon>Deinococcota</taxon>
        <taxon>Deinococci</taxon>
        <taxon>Deinococcales</taxon>
        <taxon>Deinococcaceae</taxon>
        <taxon>Deinococcus</taxon>
    </lineage>
</organism>
<dbReference type="RefSeq" id="WP_350244990.1">
    <property type="nucleotide sequence ID" value="NZ_CP158299.1"/>
</dbReference>
<keyword evidence="2" id="KW-0472">Membrane</keyword>
<keyword evidence="2" id="KW-1133">Transmembrane helix</keyword>
<reference evidence="4" key="1">
    <citation type="submission" date="2024-06" db="EMBL/GenBank/DDBJ databases">
        <title>Draft Genome Sequence of Deinococcus sonorensis Type Strain KR-87, a Biofilm Producing Representative of the Genus Deinococcus.</title>
        <authorList>
            <person name="Boren L.S."/>
            <person name="Grosso R.A."/>
            <person name="Hugenberg-Cox A.N."/>
            <person name="Hill J.T.E."/>
            <person name="Albert C.M."/>
            <person name="Tuohy J.M."/>
        </authorList>
    </citation>
    <scope>NUCLEOTIDE SEQUENCE</scope>
    <source>
        <strain evidence="4">KR-87</strain>
    </source>
</reference>
<sequence length="549" mass="56788">MNRSLPVGLALGLLSTLGSASAQQLSAYRQMAAALDRAVSVRSSGSAASLPALQEAQSAFALLRPTLSSDLIRSGLERSLQAAQAALGRSPADLEAQVTQARGLMRKALHDQTLQQLSSDPTHAAPQLGLLASEFALQGQSRSRFLAAAQGGHADVAARLLRQAAATRVQANLKQASVPQNDAQRIQTYLTLARATSWFTVIQDAPEVAPLQVSQFGAALRELTGHDDAALGTTLVSLKAGSTRLVQAVQQSLRPPASTPTAVAPVKPATTTKAAPAVVPAVSPAVTPSTSEPVTPVPDAAPVSTPPETLPSESGASDAVYAGLGRALVAAGHADTPLARTALMQAGQALNAAPPELRSTPRYTAFAAALVHAQNQNGLRPAEVQALIGQFAGLEGSLTDQPTSTLDALSSASAQALGAPVRPLLFLLLGLLAFYPLYLLNLAFGGRNTYWRAISLGVLLLFLPTLLEGLGGLLGWLGDLTGLVGLRPLSNLSLYQGAWGLPLLALLVLAAIGLTSYGFRGLCRQFGLLGSSSASRSEAQPALEWDEEL</sequence>
<name>A0AAU7UEH8_9DEIO</name>
<evidence type="ECO:0000256" key="3">
    <source>
        <dbReference type="SAM" id="SignalP"/>
    </source>
</evidence>
<protein>
    <submittedName>
        <fullName evidence="4">Uncharacterized protein</fullName>
    </submittedName>
</protein>
<keyword evidence="3" id="KW-0732">Signal</keyword>